<dbReference type="NCBIfam" id="TIGR01652">
    <property type="entry name" value="ATPase-Plipid"/>
    <property type="match status" value="1"/>
</dbReference>
<dbReference type="GO" id="GO:0140326">
    <property type="term" value="F:ATPase-coupled intramembrane lipid transporter activity"/>
    <property type="evidence" value="ECO:0007669"/>
    <property type="project" value="UniProtKB-EC"/>
</dbReference>
<feature type="transmembrane region" description="Helical" evidence="15">
    <location>
        <begin position="1098"/>
        <end position="1120"/>
    </location>
</feature>
<feature type="binding site" evidence="13">
    <location>
        <position position="615"/>
    </location>
    <ligand>
        <name>ATP</name>
        <dbReference type="ChEBI" id="CHEBI:30616"/>
    </ligand>
</feature>
<feature type="transmembrane region" description="Helical" evidence="15">
    <location>
        <begin position="959"/>
        <end position="979"/>
    </location>
</feature>
<reference evidence="19" key="1">
    <citation type="submission" date="2023-05" db="EMBL/GenBank/DDBJ databases">
        <title>Nepenthes gracilis genome sequencing.</title>
        <authorList>
            <person name="Fukushima K."/>
        </authorList>
    </citation>
    <scope>NUCLEOTIDE SEQUENCE</scope>
    <source>
        <strain evidence="19">SING2019-196</strain>
    </source>
</reference>
<feature type="transmembrane region" description="Helical" evidence="15">
    <location>
        <begin position="927"/>
        <end position="947"/>
    </location>
</feature>
<dbReference type="FunFam" id="2.70.150.10:FF:000054">
    <property type="entry name" value="Phospholipid-transporting ATPase"/>
    <property type="match status" value="1"/>
</dbReference>
<keyword evidence="8 15" id="KW-1278">Translocase</keyword>
<feature type="binding site" evidence="13">
    <location>
        <position position="464"/>
    </location>
    <ligand>
        <name>ATP</name>
        <dbReference type="ChEBI" id="CHEBI:30616"/>
    </ligand>
</feature>
<keyword evidence="5 13" id="KW-0547">Nucleotide-binding</keyword>
<comment type="similarity">
    <text evidence="2 15">Belongs to the cation transport ATPase (P-type) (TC 3.A.3) family. Type IV subfamily.</text>
</comment>
<feature type="compositionally biased region" description="Low complexity" evidence="16">
    <location>
        <begin position="9"/>
        <end position="31"/>
    </location>
</feature>
<evidence type="ECO:0000256" key="4">
    <source>
        <dbReference type="ARBA" id="ARBA00022723"/>
    </source>
</evidence>
<accession>A0AAD3XNN4</accession>
<dbReference type="NCBIfam" id="TIGR01494">
    <property type="entry name" value="ATPase_P-type"/>
    <property type="match status" value="2"/>
</dbReference>
<keyword evidence="9 15" id="KW-1133">Transmembrane helix</keyword>
<feature type="transmembrane region" description="Helical" evidence="15">
    <location>
        <begin position="395"/>
        <end position="416"/>
    </location>
</feature>
<dbReference type="SFLD" id="SFLDS00003">
    <property type="entry name" value="Haloacid_Dehalogenase"/>
    <property type="match status" value="1"/>
</dbReference>
<dbReference type="InterPro" id="IPR006539">
    <property type="entry name" value="P-type_ATPase_IV"/>
</dbReference>
<comment type="cofactor">
    <cofactor evidence="14">
        <name>Mg(2+)</name>
        <dbReference type="ChEBI" id="CHEBI:18420"/>
    </cofactor>
</comment>
<comment type="catalytic activity">
    <reaction evidence="11 15">
        <text>ATP + H2O + phospholipidSide 1 = ADP + phosphate + phospholipidSide 2.</text>
        <dbReference type="EC" id="7.6.2.1"/>
    </reaction>
</comment>
<dbReference type="PROSITE" id="PS00154">
    <property type="entry name" value="ATPASE_E1_E2"/>
    <property type="match status" value="1"/>
</dbReference>
<proteinExistence type="inferred from homology"/>
<dbReference type="Gene3D" id="3.40.50.1000">
    <property type="entry name" value="HAD superfamily/HAD-like"/>
    <property type="match status" value="1"/>
</dbReference>
<dbReference type="GO" id="GO:0005886">
    <property type="term" value="C:plasma membrane"/>
    <property type="evidence" value="ECO:0007669"/>
    <property type="project" value="TreeGrafter"/>
</dbReference>
<sequence>MDLNNTGESSVHSDSIMHSSSRRSISSYHSRTSAANSVREVNFGDLGSRAQTYGSKSAESEGFGTSRKEINDEDARLIYINDPAKTNEKYEFSSNSIRTSKYSIITFVPRNLFEQFHRVAYIYFLAIAILNQLPQLAVFGRGASILPLAFVLFVSAIKDAYEDWRRHRSDKVENSRLASVLVNGQFQMKQWKHIQVGEIIKVTSNQTLPCDIVLLSTSDSTGVAYVQTINLDGESNLKSRYAKQETLSVNPEKENIGGTIKCEKPNRNIYGFQANMEVDGKKMSLGPSNIILRGCELKNTDWVIGVAVYTGRETKAMLNSSGSPSKRSRLETQMNREIILLSLFLVALCTIVSTLFGVWLARHKSELNTLPYYRKKTYADGHEEDYNYSGWALEIFFTFLMSVIVFQIMIPISLYISMEIVRVGQAYFMIRDPNMYAENSHSRFQCRALNINEDLGQIKYVFSDKTGTLTENKMEFKCASIYGVDYSNEAASEQAEQVGYSVQVDGQALRPKMKVKADPELQRMAESGKETHEGRQIHDFFLALAACNTIVPILMDSDEPTVRLIDYQGESPDEQALVYAAAAYGFMLIERTSGHIVIDVQGERQRFDVLGLHEFDSDRKRMSVILGCPDKSVKVFAKGADTAMFGVINKSLNLDVISATEAHLHKYSSLGLRTLVIGMRELNGAEFEQWQSSYEAASTALLGRAAKLRRVASNVEKNLSTLGASGIEDKLQEGVPETIESLRLAGIKVWVLTGDKQETAISIGYSSKLVTSEMTQIIINSSSKESCRRRLQEALDLSRNRTMGSSPIALIIDGTSLVYVLDSELEEELFLLASDCAVVLCCRVAPLQKAGIVALIKNRTDDMTLAIGDGANDVSMIQVADVGVGISGQEGRQAVMASDFAMGQFRFLAPLLFVHGHWNYQRMGYMILYNFYRNAVFVFLLFWYTLFTDYTLTTAITDWSSMLYSVIYSSLPTIVVGILDKDLSRTTLLKYPQLYGAGQREECYNPKLFWITMIDTLWQSIVLYFIPLAAYWKTIVDGSSLGDLWTLAVVILVNLHLAMDIIRWNWIIHAVIWGSIIATIICVIIIDAIPILPGYWAVFHVMSTGPFWLCLLAVPIAAMIPRFIVKVSTQYFCPGDIQIAREAEKFGSWNIQGGGGGIEMIPTSNFLQRQ</sequence>
<keyword evidence="10 15" id="KW-0472">Membrane</keyword>
<keyword evidence="20" id="KW-1185">Reference proteome</keyword>
<dbReference type="InterPro" id="IPR032631">
    <property type="entry name" value="P-type_ATPase_N"/>
</dbReference>
<feature type="transmembrane region" description="Helical" evidence="15">
    <location>
        <begin position="143"/>
        <end position="161"/>
    </location>
</feature>
<feature type="domain" description="P-type ATPase N-terminal" evidence="17">
    <location>
        <begin position="78"/>
        <end position="144"/>
    </location>
</feature>
<evidence type="ECO:0000256" key="9">
    <source>
        <dbReference type="ARBA" id="ARBA00022989"/>
    </source>
</evidence>
<feature type="binding site" evidence="13">
    <location>
        <position position="466"/>
    </location>
    <ligand>
        <name>ATP</name>
        <dbReference type="ChEBI" id="CHEBI:30616"/>
    </ligand>
</feature>
<evidence type="ECO:0000256" key="16">
    <source>
        <dbReference type="SAM" id="MobiDB-lite"/>
    </source>
</evidence>
<dbReference type="InterPro" id="IPR023214">
    <property type="entry name" value="HAD_sf"/>
</dbReference>
<dbReference type="CDD" id="cd02073">
    <property type="entry name" value="P-type_ATPase_APLT_Dnf-like"/>
    <property type="match status" value="1"/>
</dbReference>
<feature type="binding site" evidence="13">
    <location>
        <position position="465"/>
    </location>
    <ligand>
        <name>ATP</name>
        <dbReference type="ChEBI" id="CHEBI:30616"/>
    </ligand>
</feature>
<feature type="transmembrane region" description="Helical" evidence="15">
    <location>
        <begin position="338"/>
        <end position="361"/>
    </location>
</feature>
<feature type="binding site" evidence="13">
    <location>
        <position position="843"/>
    </location>
    <ligand>
        <name>ATP</name>
        <dbReference type="ChEBI" id="CHEBI:30616"/>
    </ligand>
</feature>
<dbReference type="Pfam" id="PF16209">
    <property type="entry name" value="PhoLip_ATPase_N"/>
    <property type="match status" value="1"/>
</dbReference>
<evidence type="ECO:0000256" key="7">
    <source>
        <dbReference type="ARBA" id="ARBA00022842"/>
    </source>
</evidence>
<comment type="caution">
    <text evidence="19">The sequence shown here is derived from an EMBL/GenBank/DDBJ whole genome shotgun (WGS) entry which is preliminary data.</text>
</comment>
<feature type="active site" description="4-aspartylphosphate intermediate" evidence="12">
    <location>
        <position position="464"/>
    </location>
</feature>
<dbReference type="PANTHER" id="PTHR24092">
    <property type="entry name" value="PROBABLE PHOSPHOLIPID-TRANSPORTING ATPASE"/>
    <property type="match status" value="1"/>
</dbReference>
<dbReference type="Proteomes" id="UP001279734">
    <property type="component" value="Unassembled WGS sequence"/>
</dbReference>
<keyword evidence="6 13" id="KW-0067">ATP-binding</keyword>
<evidence type="ECO:0000313" key="20">
    <source>
        <dbReference type="Proteomes" id="UP001279734"/>
    </source>
</evidence>
<evidence type="ECO:0000256" key="2">
    <source>
        <dbReference type="ARBA" id="ARBA00008109"/>
    </source>
</evidence>
<evidence type="ECO:0000259" key="17">
    <source>
        <dbReference type="Pfam" id="PF16209"/>
    </source>
</evidence>
<feature type="transmembrane region" description="Helical" evidence="15">
    <location>
        <begin position="1044"/>
        <end position="1063"/>
    </location>
</feature>
<feature type="binding site" evidence="13">
    <location>
        <position position="574"/>
    </location>
    <ligand>
        <name>ATP</name>
        <dbReference type="ChEBI" id="CHEBI:30616"/>
    </ligand>
</feature>
<gene>
    <name evidence="19" type="ORF">Nepgr_013074</name>
</gene>
<dbReference type="PRINTS" id="PR00119">
    <property type="entry name" value="CATATPASE"/>
</dbReference>
<organism evidence="19 20">
    <name type="scientific">Nepenthes gracilis</name>
    <name type="common">Slender pitcher plant</name>
    <dbReference type="NCBI Taxonomy" id="150966"/>
    <lineage>
        <taxon>Eukaryota</taxon>
        <taxon>Viridiplantae</taxon>
        <taxon>Streptophyta</taxon>
        <taxon>Embryophyta</taxon>
        <taxon>Tracheophyta</taxon>
        <taxon>Spermatophyta</taxon>
        <taxon>Magnoliopsida</taxon>
        <taxon>eudicotyledons</taxon>
        <taxon>Gunneridae</taxon>
        <taxon>Pentapetalae</taxon>
        <taxon>Caryophyllales</taxon>
        <taxon>Nepenthaceae</taxon>
        <taxon>Nepenthes</taxon>
    </lineage>
</organism>
<dbReference type="Gene3D" id="3.40.1110.10">
    <property type="entry name" value="Calcium-transporting ATPase, cytoplasmic domain N"/>
    <property type="match status" value="1"/>
</dbReference>
<evidence type="ECO:0000256" key="13">
    <source>
        <dbReference type="PIRSR" id="PIRSR606539-2"/>
    </source>
</evidence>
<dbReference type="InterPro" id="IPR023298">
    <property type="entry name" value="ATPase_P-typ_TM_dom_sf"/>
</dbReference>
<dbReference type="SUPFAM" id="SSF81660">
    <property type="entry name" value="Metal cation-transporting ATPase, ATP-binding domain N"/>
    <property type="match status" value="1"/>
</dbReference>
<evidence type="ECO:0000256" key="8">
    <source>
        <dbReference type="ARBA" id="ARBA00022967"/>
    </source>
</evidence>
<dbReference type="EC" id="7.6.2.1" evidence="15"/>
<feature type="transmembrane region" description="Helical" evidence="15">
    <location>
        <begin position="1070"/>
        <end position="1092"/>
    </location>
</feature>
<dbReference type="FunFam" id="3.40.1110.10:FF:000025">
    <property type="entry name" value="Phospholipid-transporting ATPase"/>
    <property type="match status" value="1"/>
</dbReference>
<feature type="binding site" evidence="13">
    <location>
        <position position="872"/>
    </location>
    <ligand>
        <name>ATP</name>
        <dbReference type="ChEBI" id="CHEBI:30616"/>
    </ligand>
</feature>
<comment type="subcellular location">
    <subcellularLocation>
        <location evidence="1 15">Membrane</location>
        <topology evidence="1 15">Multi-pass membrane protein</topology>
    </subcellularLocation>
</comment>
<feature type="binding site" evidence="13">
    <location>
        <position position="638"/>
    </location>
    <ligand>
        <name>ATP</name>
        <dbReference type="ChEBI" id="CHEBI:30616"/>
    </ligand>
</feature>
<dbReference type="InterPro" id="IPR044492">
    <property type="entry name" value="P_typ_ATPase_HD_dom"/>
</dbReference>
<dbReference type="InterPro" id="IPR036412">
    <property type="entry name" value="HAD-like_sf"/>
</dbReference>
<feature type="domain" description="P-type ATPase C-terminal" evidence="18">
    <location>
        <begin position="895"/>
        <end position="1134"/>
    </location>
</feature>
<feature type="transmembrane region" description="Helical" evidence="15">
    <location>
        <begin position="1008"/>
        <end position="1032"/>
    </location>
</feature>
<dbReference type="AlphaFoldDB" id="A0AAD3XNN4"/>
<dbReference type="Pfam" id="PF13246">
    <property type="entry name" value="Cation_ATPase"/>
    <property type="match status" value="1"/>
</dbReference>
<dbReference type="GO" id="GO:0000287">
    <property type="term" value="F:magnesium ion binding"/>
    <property type="evidence" value="ECO:0007669"/>
    <property type="project" value="UniProtKB-UniRule"/>
</dbReference>
<evidence type="ECO:0000256" key="6">
    <source>
        <dbReference type="ARBA" id="ARBA00022840"/>
    </source>
</evidence>
<evidence type="ECO:0000256" key="5">
    <source>
        <dbReference type="ARBA" id="ARBA00022741"/>
    </source>
</evidence>
<dbReference type="InterPro" id="IPR018303">
    <property type="entry name" value="ATPase_P-typ_P_site"/>
</dbReference>
<dbReference type="GO" id="GO:0005524">
    <property type="term" value="F:ATP binding"/>
    <property type="evidence" value="ECO:0007669"/>
    <property type="project" value="UniProtKB-UniRule"/>
</dbReference>
<evidence type="ECO:0000256" key="14">
    <source>
        <dbReference type="PIRSR" id="PIRSR606539-3"/>
    </source>
</evidence>
<feature type="binding site" evidence="13">
    <location>
        <position position="755"/>
    </location>
    <ligand>
        <name>ATP</name>
        <dbReference type="ChEBI" id="CHEBI:30616"/>
    </ligand>
</feature>
<keyword evidence="4 14" id="KW-0479">Metal-binding</keyword>
<evidence type="ECO:0000256" key="10">
    <source>
        <dbReference type="ARBA" id="ARBA00023136"/>
    </source>
</evidence>
<protein>
    <recommendedName>
        <fullName evidence="15">Phospholipid-transporting ATPase</fullName>
        <ecNumber evidence="15">7.6.2.1</ecNumber>
    </recommendedName>
</protein>
<feature type="binding site" evidence="13">
    <location>
        <position position="873"/>
    </location>
    <ligand>
        <name>ATP</name>
        <dbReference type="ChEBI" id="CHEBI:30616"/>
    </ligand>
</feature>
<dbReference type="SUPFAM" id="SSF81653">
    <property type="entry name" value="Calcium ATPase, transduction domain A"/>
    <property type="match status" value="1"/>
</dbReference>
<dbReference type="PANTHER" id="PTHR24092:SF91">
    <property type="entry name" value="PHOSPHOLIPID-TRANSPORTING ATPASE 1"/>
    <property type="match status" value="1"/>
</dbReference>
<dbReference type="InterPro" id="IPR023299">
    <property type="entry name" value="ATPase_P-typ_cyto_dom_N"/>
</dbReference>
<dbReference type="SFLD" id="SFLDG00002">
    <property type="entry name" value="C1.7:_P-type_atpase_like"/>
    <property type="match status" value="1"/>
</dbReference>
<dbReference type="GO" id="GO:0045332">
    <property type="term" value="P:phospholipid translocation"/>
    <property type="evidence" value="ECO:0007669"/>
    <property type="project" value="TreeGrafter"/>
</dbReference>
<keyword evidence="3 15" id="KW-0812">Transmembrane</keyword>
<evidence type="ECO:0000256" key="11">
    <source>
        <dbReference type="ARBA" id="ARBA00034036"/>
    </source>
</evidence>
<feature type="binding site" evidence="13">
    <location>
        <position position="754"/>
    </location>
    <ligand>
        <name>ATP</name>
        <dbReference type="ChEBI" id="CHEBI:30616"/>
    </ligand>
</feature>
<feature type="binding site" evidence="13">
    <location>
        <position position="673"/>
    </location>
    <ligand>
        <name>ATP</name>
        <dbReference type="ChEBI" id="CHEBI:30616"/>
    </ligand>
</feature>
<dbReference type="SFLD" id="SFLDF00027">
    <property type="entry name" value="p-type_atpase"/>
    <property type="match status" value="1"/>
</dbReference>
<evidence type="ECO:0000256" key="12">
    <source>
        <dbReference type="PIRSR" id="PIRSR606539-1"/>
    </source>
</evidence>
<dbReference type="SUPFAM" id="SSF56784">
    <property type="entry name" value="HAD-like"/>
    <property type="match status" value="1"/>
</dbReference>
<dbReference type="FunFam" id="3.40.50.1000:FF:000221">
    <property type="entry name" value="Phospholipid-transporting ATPase"/>
    <property type="match status" value="1"/>
</dbReference>
<dbReference type="SUPFAM" id="SSF81665">
    <property type="entry name" value="Calcium ATPase, transmembrane domain M"/>
    <property type="match status" value="1"/>
</dbReference>
<dbReference type="InterPro" id="IPR001757">
    <property type="entry name" value="P_typ_ATPase"/>
</dbReference>
<keyword evidence="7 14" id="KW-0460">Magnesium</keyword>
<dbReference type="InterPro" id="IPR032630">
    <property type="entry name" value="P_typ_ATPase_c"/>
</dbReference>
<feature type="region of interest" description="Disordered" evidence="16">
    <location>
        <begin position="1"/>
        <end position="31"/>
    </location>
</feature>
<evidence type="ECO:0000256" key="1">
    <source>
        <dbReference type="ARBA" id="ARBA00004141"/>
    </source>
</evidence>
<dbReference type="InterPro" id="IPR008250">
    <property type="entry name" value="ATPase_P-typ_transduc_dom_A_sf"/>
</dbReference>
<feature type="binding site" evidence="13">
    <location>
        <position position="753"/>
    </location>
    <ligand>
        <name>ATP</name>
        <dbReference type="ChEBI" id="CHEBI:30616"/>
    </ligand>
</feature>
<feature type="binding site" evidence="14">
    <location>
        <position position="873"/>
    </location>
    <ligand>
        <name>Mg(2+)</name>
        <dbReference type="ChEBI" id="CHEBI:18420"/>
    </ligand>
</feature>
<name>A0AAD3XNN4_NEPGR</name>
<dbReference type="Gene3D" id="2.70.150.10">
    <property type="entry name" value="Calcium-transporting ATPase, cytoplasmic transduction domain A"/>
    <property type="match status" value="1"/>
</dbReference>
<feature type="binding site" evidence="14">
    <location>
        <position position="869"/>
    </location>
    <ligand>
        <name>Mg(2+)</name>
        <dbReference type="ChEBI" id="CHEBI:18420"/>
    </ligand>
</feature>
<dbReference type="GO" id="GO:0016887">
    <property type="term" value="F:ATP hydrolysis activity"/>
    <property type="evidence" value="ECO:0007669"/>
    <property type="project" value="InterPro"/>
</dbReference>
<evidence type="ECO:0000256" key="3">
    <source>
        <dbReference type="ARBA" id="ARBA00022692"/>
    </source>
</evidence>
<feature type="binding site" evidence="14">
    <location>
        <position position="464"/>
    </location>
    <ligand>
        <name>Mg(2+)</name>
        <dbReference type="ChEBI" id="CHEBI:18420"/>
    </ligand>
</feature>
<dbReference type="EMBL" id="BSYO01000011">
    <property type="protein sequence ID" value="GMH11233.1"/>
    <property type="molecule type" value="Genomic_DNA"/>
</dbReference>
<dbReference type="Pfam" id="PF16212">
    <property type="entry name" value="PhoLip_ATPase_C"/>
    <property type="match status" value="1"/>
</dbReference>
<evidence type="ECO:0000259" key="18">
    <source>
        <dbReference type="Pfam" id="PF16212"/>
    </source>
</evidence>
<feature type="binding site" evidence="13">
    <location>
        <position position="849"/>
    </location>
    <ligand>
        <name>ATP</name>
        <dbReference type="ChEBI" id="CHEBI:30616"/>
    </ligand>
</feature>
<evidence type="ECO:0000256" key="15">
    <source>
        <dbReference type="RuleBase" id="RU362033"/>
    </source>
</evidence>
<evidence type="ECO:0000313" key="19">
    <source>
        <dbReference type="EMBL" id="GMH11233.1"/>
    </source>
</evidence>
<feature type="binding site" evidence="14">
    <location>
        <position position="466"/>
    </location>
    <ligand>
        <name>Mg(2+)</name>
        <dbReference type="ChEBI" id="CHEBI:18420"/>
    </ligand>
</feature>